<comment type="caution">
    <text evidence="6">The sequence shown here is derived from an EMBL/GenBank/DDBJ whole genome shotgun (WGS) entry which is preliminary data.</text>
</comment>
<dbReference type="Pfam" id="PF03067">
    <property type="entry name" value="LPMO_10"/>
    <property type="match status" value="1"/>
</dbReference>
<dbReference type="InterPro" id="IPR004302">
    <property type="entry name" value="Cellulose/chitin-bd_N"/>
</dbReference>
<dbReference type="EMBL" id="APOI01000008">
    <property type="protein sequence ID" value="ENU24806.1"/>
    <property type="molecule type" value="Genomic_DNA"/>
</dbReference>
<protein>
    <recommendedName>
        <fullName evidence="8">Chitin-binding protein</fullName>
    </recommendedName>
</protein>
<name>A0ABN0JHX2_9GAMM</name>
<dbReference type="CDD" id="cd21177">
    <property type="entry name" value="LPMO_AA10"/>
    <property type="match status" value="1"/>
</dbReference>
<evidence type="ECO:0000256" key="2">
    <source>
        <dbReference type="ARBA" id="ARBA00022669"/>
    </source>
</evidence>
<gene>
    <name evidence="6" type="ORF">F993_01054</name>
</gene>
<organism evidence="6 7">
    <name type="scientific">Acinetobacter proteolyticus</name>
    <dbReference type="NCBI Taxonomy" id="1776741"/>
    <lineage>
        <taxon>Bacteria</taxon>
        <taxon>Pseudomonadati</taxon>
        <taxon>Pseudomonadota</taxon>
        <taxon>Gammaproteobacteria</taxon>
        <taxon>Moraxellales</taxon>
        <taxon>Moraxellaceae</taxon>
        <taxon>Acinetobacter</taxon>
    </lineage>
</organism>
<evidence type="ECO:0000259" key="4">
    <source>
        <dbReference type="Pfam" id="PF03067"/>
    </source>
</evidence>
<evidence type="ECO:0000313" key="6">
    <source>
        <dbReference type="EMBL" id="ENU24806.1"/>
    </source>
</evidence>
<evidence type="ECO:0000259" key="5">
    <source>
        <dbReference type="Pfam" id="PF18416"/>
    </source>
</evidence>
<evidence type="ECO:0008006" key="8">
    <source>
        <dbReference type="Google" id="ProtNLM"/>
    </source>
</evidence>
<feature type="domain" description="Chitin-binding type-4" evidence="4">
    <location>
        <begin position="29"/>
        <end position="194"/>
    </location>
</feature>
<sequence>MMMHRFIRRSLISMGILVLPIVPSLVFAHGYVLKPESRAYACKLNKNTQCGSIVWEPQSLEAPKGFPQSGPPDGQIANANLSQFSELNAQSPTRWVKTNLPTGANDFTWQFTAQHVTQGWRYFITKQGWNPSAPLARGSFDLNPFCTVDGKYQKPTSVETHRCYVPADRSGYHVILAVWDIGDTSNAFYNVIDVNVGSGSPTTPVDPQPPKPVQSWNDIGDINPLDDLLVNDRVSTRVFDTNGENPNLKTELRITSTANGSRNVWPRLLAEAINREHSALRAGIKNTNADIVPVNGKNDVYSSLNSGIQRVEIKIERAPINGGGSYDFVYPKSIATYKAGTKVLGSDGRIYQCKPFPYSGWCTIQAHQYVPGTGSNWQDAWLLVK</sequence>
<evidence type="ECO:0000256" key="3">
    <source>
        <dbReference type="ARBA" id="ARBA00022729"/>
    </source>
</evidence>
<reference evidence="6 7" key="1">
    <citation type="submission" date="2013-02" db="EMBL/GenBank/DDBJ databases">
        <title>The Genome Sequence of Acinetobacter sp. NIPH 809.</title>
        <authorList>
            <consortium name="The Broad Institute Genome Sequencing Platform"/>
            <consortium name="The Broad Institute Genome Sequencing Center for Infectious Disease"/>
            <person name="Cerqueira G."/>
            <person name="Feldgarden M."/>
            <person name="Courvalin P."/>
            <person name="Perichon B."/>
            <person name="Grillot-Courvalin C."/>
            <person name="Clermont D."/>
            <person name="Rocha E."/>
            <person name="Yoon E.-J."/>
            <person name="Nemec A."/>
            <person name="Walker B."/>
            <person name="Young S.K."/>
            <person name="Zeng Q."/>
            <person name="Gargeya S."/>
            <person name="Fitzgerald M."/>
            <person name="Haas B."/>
            <person name="Abouelleil A."/>
            <person name="Alvarado L."/>
            <person name="Arachchi H.M."/>
            <person name="Berlin A.M."/>
            <person name="Chapman S.B."/>
            <person name="Dewar J."/>
            <person name="Goldberg J."/>
            <person name="Griggs A."/>
            <person name="Gujja S."/>
            <person name="Hansen M."/>
            <person name="Howarth C."/>
            <person name="Imamovic A."/>
            <person name="Larimer J."/>
            <person name="McCowan C."/>
            <person name="Murphy C."/>
            <person name="Neiman D."/>
            <person name="Pearson M."/>
            <person name="Priest M."/>
            <person name="Roberts A."/>
            <person name="Saif S."/>
            <person name="Shea T."/>
            <person name="Sisk P."/>
            <person name="Sykes S."/>
            <person name="Wortman J."/>
            <person name="Nusbaum C."/>
            <person name="Birren B."/>
        </authorList>
    </citation>
    <scope>NUCLEOTIDE SEQUENCE [LARGE SCALE GENOMIC DNA]</scope>
    <source>
        <strain evidence="6 7">NIPH 809</strain>
    </source>
</reference>
<proteinExistence type="predicted"/>
<dbReference type="InterPro" id="IPR051024">
    <property type="entry name" value="GlcNAc_Chitin_IntDeg"/>
</dbReference>
<dbReference type="Proteomes" id="UP000013034">
    <property type="component" value="Unassembled WGS sequence"/>
</dbReference>
<dbReference type="PANTHER" id="PTHR34823:SF1">
    <property type="entry name" value="CHITIN-BINDING TYPE-4 DOMAIN-CONTAINING PROTEIN"/>
    <property type="match status" value="1"/>
</dbReference>
<dbReference type="Pfam" id="PF18416">
    <property type="entry name" value="GbpA_2"/>
    <property type="match status" value="1"/>
</dbReference>
<keyword evidence="3" id="KW-0732">Signal</keyword>
<keyword evidence="1" id="KW-0964">Secreted</keyword>
<dbReference type="Gene3D" id="2.70.50.50">
    <property type="entry name" value="chitin-binding protein cbp21"/>
    <property type="match status" value="1"/>
</dbReference>
<keyword evidence="2" id="KW-0147">Chitin-binding</keyword>
<dbReference type="PANTHER" id="PTHR34823">
    <property type="entry name" value="GLCNAC-BINDING PROTEIN A"/>
    <property type="match status" value="1"/>
</dbReference>
<accession>A0ABN0JHX2</accession>
<dbReference type="SUPFAM" id="SSF81296">
    <property type="entry name" value="E set domains"/>
    <property type="match status" value="1"/>
</dbReference>
<dbReference type="RefSeq" id="WP_004653135.1">
    <property type="nucleotide sequence ID" value="NZ_KB849179.1"/>
</dbReference>
<keyword evidence="7" id="KW-1185">Reference proteome</keyword>
<feature type="domain" description="N-acetylglucosamine binding protein A" evidence="5">
    <location>
        <begin position="216"/>
        <end position="314"/>
    </location>
</feature>
<dbReference type="InterPro" id="IPR014756">
    <property type="entry name" value="Ig_E-set"/>
</dbReference>
<evidence type="ECO:0000256" key="1">
    <source>
        <dbReference type="ARBA" id="ARBA00022525"/>
    </source>
</evidence>
<dbReference type="Gene3D" id="3.30.70.2150">
    <property type="match status" value="1"/>
</dbReference>
<dbReference type="InterPro" id="IPR041029">
    <property type="entry name" value="GbpA_2"/>
</dbReference>
<evidence type="ECO:0000313" key="7">
    <source>
        <dbReference type="Proteomes" id="UP000013034"/>
    </source>
</evidence>